<dbReference type="InterPro" id="IPR017853">
    <property type="entry name" value="GH"/>
</dbReference>
<organism evidence="3 5">
    <name type="scientific">Xanthomonas fragariae</name>
    <dbReference type="NCBI Taxonomy" id="48664"/>
    <lineage>
        <taxon>Bacteria</taxon>
        <taxon>Pseudomonadati</taxon>
        <taxon>Pseudomonadota</taxon>
        <taxon>Gammaproteobacteria</taxon>
        <taxon>Lysobacterales</taxon>
        <taxon>Lysobacteraceae</taxon>
        <taxon>Xanthomonas</taxon>
    </lineage>
</organism>
<reference evidence="3 5" key="2">
    <citation type="submission" date="2017-05" db="EMBL/GenBank/DDBJ databases">
        <authorList>
            <person name="Song R."/>
            <person name="Chenine A.L."/>
            <person name="Ruprecht R.M."/>
        </authorList>
    </citation>
    <scope>NUCLEOTIDE SEQUENCE [LARGE SCALE GENOMIC DNA]</scope>
    <source>
        <strain evidence="3">PD5205</strain>
    </source>
</reference>
<dbReference type="CDD" id="cd11324">
    <property type="entry name" value="AmyAc_Amylosucrase"/>
    <property type="match status" value="1"/>
</dbReference>
<dbReference type="EMBL" id="LT853885">
    <property type="protein sequence ID" value="SMR01973.1"/>
    <property type="molecule type" value="Genomic_DNA"/>
</dbReference>
<dbReference type="SUPFAM" id="SSF51445">
    <property type="entry name" value="(Trans)glycosidases"/>
    <property type="match status" value="1"/>
</dbReference>
<dbReference type="InterPro" id="IPR044077">
    <property type="entry name" value="Amylosucrase"/>
</dbReference>
<dbReference type="GO" id="GO:0047669">
    <property type="term" value="F:amylosucrase activity"/>
    <property type="evidence" value="ECO:0007669"/>
    <property type="project" value="UniProtKB-EC"/>
</dbReference>
<evidence type="ECO:0000313" key="5">
    <source>
        <dbReference type="Proteomes" id="UP000195953"/>
    </source>
</evidence>
<keyword evidence="4" id="KW-1185">Reference proteome</keyword>
<dbReference type="Gene3D" id="2.60.40.1180">
    <property type="entry name" value="Golgi alpha-mannosidase II"/>
    <property type="match status" value="1"/>
</dbReference>
<evidence type="ECO:0000313" key="4">
    <source>
        <dbReference type="Proteomes" id="UP000195877"/>
    </source>
</evidence>
<dbReference type="Gene3D" id="1.10.1740.10">
    <property type="match status" value="1"/>
</dbReference>
<dbReference type="Proteomes" id="UP000195953">
    <property type="component" value="Chromosome 1"/>
</dbReference>
<keyword evidence="2" id="KW-0328">Glycosyltransferase</keyword>
<name>A0A1Y6HBP1_9XANT</name>
<dbReference type="InterPro" id="IPR054049">
    <property type="entry name" value="SupH-like_C"/>
</dbReference>
<dbReference type="EC" id="2.4.1.4" evidence="2"/>
<dbReference type="AlphaFoldDB" id="A0A1Y6HBP1"/>
<dbReference type="PANTHER" id="PTHR10357">
    <property type="entry name" value="ALPHA-AMYLASE FAMILY MEMBER"/>
    <property type="match status" value="1"/>
</dbReference>
<keyword evidence="2" id="KW-0808">Transferase</keyword>
<dbReference type="eggNOG" id="COG0366">
    <property type="taxonomic scope" value="Bacteria"/>
</dbReference>
<evidence type="ECO:0000313" key="3">
    <source>
        <dbReference type="EMBL" id="SMR01973.1"/>
    </source>
</evidence>
<dbReference type="InterPro" id="IPR045857">
    <property type="entry name" value="O16G_dom_2"/>
</dbReference>
<evidence type="ECO:0000259" key="1">
    <source>
        <dbReference type="SMART" id="SM00642"/>
    </source>
</evidence>
<evidence type="ECO:0000313" key="2">
    <source>
        <dbReference type="EMBL" id="SMR00576.1"/>
    </source>
</evidence>
<dbReference type="Gene3D" id="3.90.400.10">
    <property type="entry name" value="Oligo-1,6-glucosidase, Domain 2"/>
    <property type="match status" value="1"/>
</dbReference>
<proteinExistence type="predicted"/>
<dbReference type="GO" id="GO:0016829">
    <property type="term" value="F:lyase activity"/>
    <property type="evidence" value="ECO:0007669"/>
    <property type="project" value="UniProtKB-KW"/>
</dbReference>
<reference evidence="2 4" key="1">
    <citation type="submission" date="2017-05" db="EMBL/GenBank/DDBJ databases">
        <authorList>
            <person name="Blom J."/>
        </authorList>
    </citation>
    <scope>NUCLEOTIDE SEQUENCE [LARGE SCALE GENOMIC DNA]</scope>
    <source>
        <strain evidence="2">PD885</strain>
    </source>
</reference>
<dbReference type="GO" id="GO:0005975">
    <property type="term" value="P:carbohydrate metabolic process"/>
    <property type="evidence" value="ECO:0007669"/>
    <property type="project" value="InterPro"/>
</dbReference>
<dbReference type="KEGG" id="xfr:BER92_03140"/>
<dbReference type="Pfam" id="PF00128">
    <property type="entry name" value="Alpha-amylase"/>
    <property type="match status" value="1"/>
</dbReference>
<dbReference type="SUPFAM" id="SSF51011">
    <property type="entry name" value="Glycosyl hydrolase domain"/>
    <property type="match status" value="1"/>
</dbReference>
<dbReference type="InterPro" id="IPR013780">
    <property type="entry name" value="Glyco_hydro_b"/>
</dbReference>
<dbReference type="Pfam" id="PF22157">
    <property type="entry name" value="SupH-like_C"/>
    <property type="match status" value="1"/>
</dbReference>
<dbReference type="InterPro" id="IPR006047">
    <property type="entry name" value="GH13_cat_dom"/>
</dbReference>
<dbReference type="PANTHER" id="PTHR10357:SF213">
    <property type="entry name" value="ALPHA AMYLASE CATALYTIC REGION"/>
    <property type="match status" value="1"/>
</dbReference>
<feature type="domain" description="Glycosyl hydrolase family 13 catalytic" evidence="1">
    <location>
        <begin position="95"/>
        <end position="534"/>
    </location>
</feature>
<accession>A0A1Y6HBP1</accession>
<dbReference type="GeneID" id="61895640"/>
<keyword evidence="3" id="KW-0456">Lyase</keyword>
<protein>
    <submittedName>
        <fullName evidence="3">Alpha-amlyase</fullName>
    </submittedName>
    <submittedName>
        <fullName evidence="2">Amylosucrase</fullName>
        <ecNumber evidence="2">2.4.1.4</ecNumber>
    </submittedName>
</protein>
<dbReference type="RefSeq" id="WP_002804841.1">
    <property type="nucleotide sequence ID" value="NZ_CP016830.1"/>
</dbReference>
<dbReference type="OrthoDB" id="9805159at2"/>
<dbReference type="Gene3D" id="3.20.20.80">
    <property type="entry name" value="Glycosidases"/>
    <property type="match status" value="1"/>
</dbReference>
<gene>
    <name evidence="2" type="primary">ams</name>
    <name evidence="3" type="ORF">PD5205_00653</name>
    <name evidence="2" type="ORF">PD885_03355</name>
</gene>
<sequence>MSTSTTGFTALRAAFAAPLDAQGADVLLSRFDQHAPRLLDALQALYGQCPDYTCWLTQWLGALGANAQQRPQALRQLDTLRQPGWFGEQHMLGYSAYVDRFAGTLQGVAERVPYLQELGVRYLHLLPFLRARAGDNDGGFAVSDYGQVEPSLGNNDDLIVLTTRLREAGISLCADFVLNHTADDHAWAQAARAGDAHYLDYYHHFSDRTLPDQYEATMGQVFPHTAPGNFTWVDDTAHWMWTTFYPYQWDLNWSNPAVFGEMALAMLQLANLGVEAFRLDSTAYLWKRIGTDCMNQPEAHTLLVALRAVTDIVAPSVVMKAEAIVPMTQLPPYFGSGADQGHECHLAYHSTLMAANWSALALQRGDILHNVIAHSPPLPSNCAWLSYVRCHDDIGWNVLQHEAAGNTAQPPFSLRDVARFYANAVPGSYARGESFQSSGDGVHGTNGMAAALAGIQAAHDAGDAAALAIAVDRLVLLYAIALAMPGVPLIYMGDELALPNDTSYRNDPQRQHEGRWLHRPAMDWQIAAQRNDDDSLSGKVYRRLHALIQQRAALPALAADRSLGSVALSDPRLFALTRGDSFMAVHNFSDQPRKMELAAIGKGRWKILTDGGDAAIESLSDDMRLVLPAYAVRWLECID</sequence>
<dbReference type="EMBL" id="LT853882">
    <property type="protein sequence ID" value="SMR00576.1"/>
    <property type="molecule type" value="Genomic_DNA"/>
</dbReference>
<dbReference type="SMART" id="SM00642">
    <property type="entry name" value="Aamy"/>
    <property type="match status" value="1"/>
</dbReference>
<dbReference type="STRING" id="48664.BER92_03140"/>
<dbReference type="Proteomes" id="UP000195877">
    <property type="component" value="Chromosome 1"/>
</dbReference>